<proteinExistence type="predicted"/>
<evidence type="ECO:0000313" key="1">
    <source>
        <dbReference type="EMBL" id="KAJ8930325.1"/>
    </source>
</evidence>
<sequence>MKFYNRDQGVGTRHICSTTSHFLHYLFQGPPVWARCALQLFPAMPFYQQFCDTSLETDTFPHARKKGL</sequence>
<evidence type="ECO:0000313" key="2">
    <source>
        <dbReference type="Proteomes" id="UP001162156"/>
    </source>
</evidence>
<protein>
    <submittedName>
        <fullName evidence="1">Uncharacterized protein</fullName>
    </submittedName>
</protein>
<name>A0AAV8WUS8_9CUCU</name>
<gene>
    <name evidence="1" type="ORF">NQ314_016874</name>
</gene>
<organism evidence="1 2">
    <name type="scientific">Rhamnusium bicolor</name>
    <dbReference type="NCBI Taxonomy" id="1586634"/>
    <lineage>
        <taxon>Eukaryota</taxon>
        <taxon>Metazoa</taxon>
        <taxon>Ecdysozoa</taxon>
        <taxon>Arthropoda</taxon>
        <taxon>Hexapoda</taxon>
        <taxon>Insecta</taxon>
        <taxon>Pterygota</taxon>
        <taxon>Neoptera</taxon>
        <taxon>Endopterygota</taxon>
        <taxon>Coleoptera</taxon>
        <taxon>Polyphaga</taxon>
        <taxon>Cucujiformia</taxon>
        <taxon>Chrysomeloidea</taxon>
        <taxon>Cerambycidae</taxon>
        <taxon>Lepturinae</taxon>
        <taxon>Rhagiini</taxon>
        <taxon>Rhamnusium</taxon>
    </lineage>
</organism>
<dbReference type="EMBL" id="JANEYF010004696">
    <property type="protein sequence ID" value="KAJ8930325.1"/>
    <property type="molecule type" value="Genomic_DNA"/>
</dbReference>
<keyword evidence="2" id="KW-1185">Reference proteome</keyword>
<dbReference type="AlphaFoldDB" id="A0AAV8WUS8"/>
<accession>A0AAV8WUS8</accession>
<reference evidence="1" key="1">
    <citation type="journal article" date="2023" name="Insect Mol. Biol.">
        <title>Genome sequencing provides insights into the evolution of gene families encoding plant cell wall-degrading enzymes in longhorned beetles.</title>
        <authorList>
            <person name="Shin N.R."/>
            <person name="Okamura Y."/>
            <person name="Kirsch R."/>
            <person name="Pauchet Y."/>
        </authorList>
    </citation>
    <scope>NUCLEOTIDE SEQUENCE</scope>
    <source>
        <strain evidence="1">RBIC_L_NR</strain>
    </source>
</reference>
<comment type="caution">
    <text evidence="1">The sequence shown here is derived from an EMBL/GenBank/DDBJ whole genome shotgun (WGS) entry which is preliminary data.</text>
</comment>
<dbReference type="Proteomes" id="UP001162156">
    <property type="component" value="Unassembled WGS sequence"/>
</dbReference>